<dbReference type="STRING" id="1839936.SBU_001020"/>
<accession>A0A1F2P4J1</accession>
<evidence type="ECO:0000313" key="9">
    <source>
        <dbReference type="Proteomes" id="UP000185779"/>
    </source>
</evidence>
<evidence type="ECO:0000313" key="8">
    <source>
        <dbReference type="EMBL" id="OFV66083.1"/>
    </source>
</evidence>
<reference evidence="8 9" key="1">
    <citation type="submission" date="2016-05" db="EMBL/GenBank/DDBJ databases">
        <title>Microbial consortia oxidize butane by reversing methanogenesis.</title>
        <authorList>
            <person name="Laso-Perez R."/>
            <person name="Richter M."/>
            <person name="Wegener G."/>
            <person name="Musat F."/>
        </authorList>
    </citation>
    <scope>NUCLEOTIDE SEQUENCE [LARGE SCALE GENOMIC DNA]</scope>
    <source>
        <strain evidence="8">BOX1</strain>
    </source>
</reference>
<keyword evidence="2" id="KW-0819">tRNA processing</keyword>
<evidence type="ECO:0000256" key="3">
    <source>
        <dbReference type="ARBA" id="ARBA00022723"/>
    </source>
</evidence>
<evidence type="ECO:0000256" key="2">
    <source>
        <dbReference type="ARBA" id="ARBA00022694"/>
    </source>
</evidence>
<evidence type="ECO:0000256" key="1">
    <source>
        <dbReference type="ARBA" id="ARBA00007963"/>
    </source>
</evidence>
<sequence>MEKDRGFEFLEHISDAKFRAYGKTLEECFNNAGRALFALMVNIDEIKPDLEIQTHIEAENLEWLLFDWLNELLYLFESEGLIFSSFDVSIEEKEDLYILDATCYGTKIDPTTEIDLYVKAITLHDLVVRRGPDEVSVEVVVDV</sequence>
<dbReference type="InterPro" id="IPR002804">
    <property type="entry name" value="Archease"/>
</dbReference>
<dbReference type="InterPro" id="IPR036820">
    <property type="entry name" value="Archease_dom_sf"/>
</dbReference>
<evidence type="ECO:0000256" key="4">
    <source>
        <dbReference type="ARBA" id="ARBA00022837"/>
    </source>
</evidence>
<proteinExistence type="inferred from homology"/>
<dbReference type="EMBL" id="DRIE01000013">
    <property type="protein sequence ID" value="HEC56453.1"/>
    <property type="molecule type" value="Genomic_DNA"/>
</dbReference>
<name>A0A1F2P4J1_9EURY</name>
<organism evidence="8 9">
    <name type="scientific">Candidatus Syntropharchaeum butanivorans</name>
    <dbReference type="NCBI Taxonomy" id="1839936"/>
    <lineage>
        <taxon>Archaea</taxon>
        <taxon>Methanobacteriati</taxon>
        <taxon>Methanobacteriota</taxon>
        <taxon>Stenosarchaea group</taxon>
        <taxon>Methanomicrobia</taxon>
        <taxon>Methanosarcinales</taxon>
        <taxon>ANME-2 cluster</taxon>
        <taxon>Candidatus Syntropharchaeum</taxon>
    </lineage>
</organism>
<evidence type="ECO:0000259" key="5">
    <source>
        <dbReference type="Pfam" id="PF01951"/>
    </source>
</evidence>
<dbReference type="EMBL" id="LYOR01000004">
    <property type="protein sequence ID" value="OFV66083.1"/>
    <property type="molecule type" value="Genomic_DNA"/>
</dbReference>
<dbReference type="GO" id="GO:0008033">
    <property type="term" value="P:tRNA processing"/>
    <property type="evidence" value="ECO:0007669"/>
    <property type="project" value="UniProtKB-KW"/>
</dbReference>
<dbReference type="Proteomes" id="UP000885863">
    <property type="component" value="Unassembled WGS sequence"/>
</dbReference>
<keyword evidence="3" id="KW-0479">Metal-binding</keyword>
<gene>
    <name evidence="6" type="ORF">ENG09_05170</name>
    <name evidence="7" type="ORF">ENI32_00985</name>
    <name evidence="8" type="ORF">SBU_001020</name>
</gene>
<comment type="caution">
    <text evidence="8">The sequence shown here is derived from an EMBL/GenBank/DDBJ whole genome shotgun (WGS) entry which is preliminary data.</text>
</comment>
<keyword evidence="9" id="KW-1185">Reference proteome</keyword>
<evidence type="ECO:0000313" key="7">
    <source>
        <dbReference type="EMBL" id="HEC56453.1"/>
    </source>
</evidence>
<dbReference type="PANTHER" id="PTHR12682">
    <property type="entry name" value="ARCHEASE"/>
    <property type="match status" value="1"/>
</dbReference>
<dbReference type="Gene3D" id="3.55.10.10">
    <property type="entry name" value="Archease domain"/>
    <property type="match status" value="1"/>
</dbReference>
<feature type="domain" description="Archease" evidence="5">
    <location>
        <begin position="7"/>
        <end position="143"/>
    </location>
</feature>
<dbReference type="SUPFAM" id="SSF69819">
    <property type="entry name" value="MTH1598-like"/>
    <property type="match status" value="1"/>
</dbReference>
<dbReference type="AlphaFoldDB" id="A0A1F2P4J1"/>
<dbReference type="GO" id="GO:0046872">
    <property type="term" value="F:metal ion binding"/>
    <property type="evidence" value="ECO:0007669"/>
    <property type="project" value="UniProtKB-KW"/>
</dbReference>
<dbReference type="Proteomes" id="UP000185779">
    <property type="component" value="Unassembled WGS sequence"/>
</dbReference>
<dbReference type="Pfam" id="PF01951">
    <property type="entry name" value="Archease"/>
    <property type="match status" value="1"/>
</dbReference>
<dbReference type="PANTHER" id="PTHR12682:SF11">
    <property type="entry name" value="PROTEIN ARCHEASE"/>
    <property type="match status" value="1"/>
</dbReference>
<dbReference type="InterPro" id="IPR023572">
    <property type="entry name" value="Archease_dom"/>
</dbReference>
<reference evidence="6" key="2">
    <citation type="journal article" date="2020" name="mSystems">
        <title>Genome- and Community-Level Interaction Insights into Carbon Utilization and Element Cycling Functions of Hydrothermarchaeota in Hydrothermal Sediment.</title>
        <authorList>
            <person name="Zhou Z."/>
            <person name="Liu Y."/>
            <person name="Xu W."/>
            <person name="Pan J."/>
            <person name="Luo Z.H."/>
            <person name="Li M."/>
        </authorList>
    </citation>
    <scope>NUCLEOTIDE SEQUENCE [LARGE SCALE GENOMIC DNA]</scope>
    <source>
        <strain evidence="6">HyVt-185</strain>
        <strain evidence="7">HyVt-386</strain>
    </source>
</reference>
<evidence type="ECO:0000313" key="6">
    <source>
        <dbReference type="EMBL" id="HDM36625.1"/>
    </source>
</evidence>
<dbReference type="Proteomes" id="UP000885936">
    <property type="component" value="Unassembled WGS sequence"/>
</dbReference>
<keyword evidence="4" id="KW-0106">Calcium</keyword>
<dbReference type="EMBL" id="DQZR01000220">
    <property type="protein sequence ID" value="HDM36625.1"/>
    <property type="molecule type" value="Genomic_DNA"/>
</dbReference>
<protein>
    <submittedName>
        <fullName evidence="8">Archease</fullName>
    </submittedName>
</protein>
<dbReference type="PATRIC" id="fig|1839936.3.peg.1029"/>
<comment type="similarity">
    <text evidence="1">Belongs to the archease family.</text>
</comment>